<proteinExistence type="predicted"/>
<dbReference type="EMBL" id="CP099547">
    <property type="protein sequence ID" value="USR79365.1"/>
    <property type="molecule type" value="Genomic_DNA"/>
</dbReference>
<name>A0ABY5AHN7_9ACTO</name>
<dbReference type="Proteomes" id="UP001056109">
    <property type="component" value="Chromosome"/>
</dbReference>
<organism evidence="1 2">
    <name type="scientific">Arcanobacterium pinnipediorum</name>
    <dbReference type="NCBI Taxonomy" id="1503041"/>
    <lineage>
        <taxon>Bacteria</taxon>
        <taxon>Bacillati</taxon>
        <taxon>Actinomycetota</taxon>
        <taxon>Actinomycetes</taxon>
        <taxon>Actinomycetales</taxon>
        <taxon>Actinomycetaceae</taxon>
        <taxon>Arcanobacterium</taxon>
    </lineage>
</organism>
<dbReference type="RefSeq" id="WP_252673238.1">
    <property type="nucleotide sequence ID" value="NZ_CP099547.1"/>
</dbReference>
<gene>
    <name evidence="1" type="ORF">NG665_08345</name>
</gene>
<sequence length="47" mass="4897">MRWLEYAQVGGLEYAQVGGQEYAQVGGGGFAGAHTGPHSFISVVSVQ</sequence>
<evidence type="ECO:0000313" key="1">
    <source>
        <dbReference type="EMBL" id="USR79365.1"/>
    </source>
</evidence>
<reference evidence="1" key="1">
    <citation type="submission" date="2022-06" db="EMBL/GenBank/DDBJ databases">
        <title>Complete Genome Sequence of Arcanobacterium pinnipediorum strain DSM 28752 isolated from a harbour seal.</title>
        <authorList>
            <person name="Borowiak M."/>
            <person name="Kreitlow A."/>
            <person name="Alssahen M."/>
            <person name="Malorny B."/>
            <person name="Laemmler C."/>
            <person name="Prenger-Berninghoff E."/>
            <person name="Siebert U."/>
            <person name="Ploetz M."/>
            <person name="Abdulmawjood A."/>
        </authorList>
    </citation>
    <scope>NUCLEOTIDE SEQUENCE</scope>
    <source>
        <strain evidence="1">DSM 28752</strain>
    </source>
</reference>
<evidence type="ECO:0000313" key="2">
    <source>
        <dbReference type="Proteomes" id="UP001056109"/>
    </source>
</evidence>
<keyword evidence="2" id="KW-1185">Reference proteome</keyword>
<protein>
    <submittedName>
        <fullName evidence="1">Uncharacterized protein</fullName>
    </submittedName>
</protein>
<accession>A0ABY5AHN7</accession>